<proteinExistence type="predicted"/>
<gene>
    <name evidence="1" type="ORF">JYU34_022484</name>
    <name evidence="2" type="ORF">JYU34_022486</name>
</gene>
<comment type="caution">
    <text evidence="2">The sequence shown here is derived from an EMBL/GenBank/DDBJ whole genome shotgun (WGS) entry which is preliminary data.</text>
</comment>
<reference evidence="2 3" key="1">
    <citation type="submission" date="2021-06" db="EMBL/GenBank/DDBJ databases">
        <title>A haploid diamondback moth (Plutella xylostella L.) genome assembly resolves 31 chromosomes and identifies a diamide resistance mutation.</title>
        <authorList>
            <person name="Ward C.M."/>
            <person name="Perry K.D."/>
            <person name="Baker G."/>
            <person name="Powis K."/>
            <person name="Heckel D.G."/>
            <person name="Baxter S.W."/>
        </authorList>
    </citation>
    <scope>NUCLEOTIDE SEQUENCE [LARGE SCALE GENOMIC DNA]</scope>
    <source>
        <strain evidence="2 3">LV</strain>
        <tissue evidence="2">Single pupa</tissue>
    </source>
</reference>
<keyword evidence="3" id="KW-1185">Reference proteome</keyword>
<dbReference type="EMBL" id="JAHIBW010000031">
    <property type="protein sequence ID" value="KAG7295417.1"/>
    <property type="molecule type" value="Genomic_DNA"/>
</dbReference>
<evidence type="ECO:0000313" key="3">
    <source>
        <dbReference type="Proteomes" id="UP000823941"/>
    </source>
</evidence>
<sequence>MFSICSNKMYERTMVTDTELRWICAGTEATLIIMCGSALKCDFLPNTDASNLEIRHFVHEFRRFTFQPDNSSESSENLVVFINRCSFLAHYPGRGDSPSISSPDHSYLMFKKYYDVYLRGRVSLK</sequence>
<protein>
    <submittedName>
        <fullName evidence="2">Uncharacterized protein</fullName>
    </submittedName>
</protein>
<organism evidence="2 3">
    <name type="scientific">Plutella xylostella</name>
    <name type="common">Diamondback moth</name>
    <name type="synonym">Plutella maculipennis</name>
    <dbReference type="NCBI Taxonomy" id="51655"/>
    <lineage>
        <taxon>Eukaryota</taxon>
        <taxon>Metazoa</taxon>
        <taxon>Ecdysozoa</taxon>
        <taxon>Arthropoda</taxon>
        <taxon>Hexapoda</taxon>
        <taxon>Insecta</taxon>
        <taxon>Pterygota</taxon>
        <taxon>Neoptera</taxon>
        <taxon>Endopterygota</taxon>
        <taxon>Lepidoptera</taxon>
        <taxon>Glossata</taxon>
        <taxon>Ditrysia</taxon>
        <taxon>Yponomeutoidea</taxon>
        <taxon>Plutellidae</taxon>
        <taxon>Plutella</taxon>
    </lineage>
</organism>
<dbReference type="Proteomes" id="UP000823941">
    <property type="component" value="Chromosome 31"/>
</dbReference>
<name>A0ABQ7PR00_PLUXY</name>
<evidence type="ECO:0000313" key="1">
    <source>
        <dbReference type="EMBL" id="KAG7295415.1"/>
    </source>
</evidence>
<dbReference type="EMBL" id="JAHIBW010000031">
    <property type="protein sequence ID" value="KAG7295415.1"/>
    <property type="molecule type" value="Genomic_DNA"/>
</dbReference>
<accession>A0ABQ7PR00</accession>
<evidence type="ECO:0000313" key="2">
    <source>
        <dbReference type="EMBL" id="KAG7295417.1"/>
    </source>
</evidence>